<dbReference type="GO" id="GO:0005737">
    <property type="term" value="C:cytoplasm"/>
    <property type="evidence" value="ECO:0007669"/>
    <property type="project" value="UniProtKB-SubCell"/>
</dbReference>
<sequence length="765" mass="88468">MAAFLNKPSDFTVKSATTQEVVKLIPPSEFEKPRSAAGAWSEGRRDAGDVVALKLENHRLREKLHGYSMSDSQSDHPGVSHRSLPMDERRYADELISRQAEELSKLRSQVQRLEHEGQTMRDDFEHRLADVEREREDTVSALSDSLQRREEEHEEEISRLSREHKGEVSDLQARLQHLSTDLDHSKGQLTSHLTDLTEELRTAKKEAREREESLHQEIREKDAVLRSQAEQVQQLRTYITESEQKHQPHQVWIQQCETLTNKLKVAEAEKETLQSSVQLTEIRLSSMKEILNTQEAELSKGKEETIDKNKLKELLLTKWRQKVYAMLVQQKSAQIVSRKDLQNWKEKTEMLEDRLSSAHNTINILQHTVAEKDAEFQLAANSHKKVQEEVNQAEQVALCLDAQISKDNEAVQHLAAVAHSCEDQFNEKVSILQQALGQLKSLGQRVSFASSRMDILKSQLTRNKALKQLDEKEGETAPPDSESEETWRTEKEHLSQELLRVSGERDMLAAQLQQDSQTWADKFSSMRSHYDGEVSSLKKTVEDLELTNQDKSRNIDELREYLETEQSELSEMKERMEHLSTELARHHHTMEQALEEQRKEVEGAFTEQLADMERKLNEARREHTKAVVKLRQQDRQWGRERERSEELQTTTVAHYTKQLEHMHRELQAVEKERNIFMATLRQEGLLGKLKSERGEPMRLELQEEVAMKPDFQDSQTATEVTQTDSLQTTHDPSEPVSAVLEDLRYLVPAVMDDDDSLDSSDENQD</sequence>
<reference evidence="13 14" key="1">
    <citation type="submission" date="2024-02" db="EMBL/GenBank/DDBJ databases">
        <title>Chromosome-scale genome assembly of the rough periwinkle Littorina saxatilis.</title>
        <authorList>
            <person name="De Jode A."/>
            <person name="Faria R."/>
            <person name="Formenti G."/>
            <person name="Sims Y."/>
            <person name="Smith T.P."/>
            <person name="Tracey A."/>
            <person name="Wood J.M.D."/>
            <person name="Zagrodzka Z.B."/>
            <person name="Johannesson K."/>
            <person name="Butlin R.K."/>
            <person name="Leder E.H."/>
        </authorList>
    </citation>
    <scope>NUCLEOTIDE SEQUENCE [LARGE SCALE GENOMIC DNA]</scope>
    <source>
        <strain evidence="13">Snail1</strain>
        <tissue evidence="13">Muscle</tissue>
    </source>
</reference>
<evidence type="ECO:0000256" key="12">
    <source>
        <dbReference type="SAM" id="MobiDB-lite"/>
    </source>
</evidence>
<evidence type="ECO:0000256" key="2">
    <source>
        <dbReference type="ARBA" id="ARBA00004123"/>
    </source>
</evidence>
<dbReference type="GO" id="GO:0030154">
    <property type="term" value="P:cell differentiation"/>
    <property type="evidence" value="ECO:0007669"/>
    <property type="project" value="UniProtKB-KW"/>
</dbReference>
<keyword evidence="7" id="KW-0221">Differentiation</keyword>
<evidence type="ECO:0000256" key="5">
    <source>
        <dbReference type="ARBA" id="ARBA00022473"/>
    </source>
</evidence>
<dbReference type="AlphaFoldDB" id="A0AAN9AXW1"/>
<protein>
    <recommendedName>
        <fullName evidence="4">Coiled-coil alpha-helical rod protein 1</fullName>
    </recommendedName>
    <alternativeName>
        <fullName evidence="10">Alpha-helical coiled-coil rod protein</fullName>
    </alternativeName>
</protein>
<evidence type="ECO:0000313" key="13">
    <source>
        <dbReference type="EMBL" id="KAK7094986.1"/>
    </source>
</evidence>
<evidence type="ECO:0000256" key="9">
    <source>
        <dbReference type="ARBA" id="ARBA00023242"/>
    </source>
</evidence>
<proteinExistence type="predicted"/>
<feature type="region of interest" description="Disordered" evidence="12">
    <location>
        <begin position="130"/>
        <end position="168"/>
    </location>
</feature>
<organism evidence="13 14">
    <name type="scientific">Littorina saxatilis</name>
    <dbReference type="NCBI Taxonomy" id="31220"/>
    <lineage>
        <taxon>Eukaryota</taxon>
        <taxon>Metazoa</taxon>
        <taxon>Spiralia</taxon>
        <taxon>Lophotrochozoa</taxon>
        <taxon>Mollusca</taxon>
        <taxon>Gastropoda</taxon>
        <taxon>Caenogastropoda</taxon>
        <taxon>Littorinimorpha</taxon>
        <taxon>Littorinoidea</taxon>
        <taxon>Littorinidae</taxon>
        <taxon>Littorina</taxon>
    </lineage>
</organism>
<feature type="coiled-coil region" evidence="11">
    <location>
        <begin position="534"/>
        <end position="672"/>
    </location>
</feature>
<keyword evidence="6" id="KW-0963">Cytoplasm</keyword>
<feature type="region of interest" description="Disordered" evidence="12">
    <location>
        <begin position="469"/>
        <end position="492"/>
    </location>
</feature>
<dbReference type="Proteomes" id="UP001374579">
    <property type="component" value="Unassembled WGS sequence"/>
</dbReference>
<keyword evidence="14" id="KW-1185">Reference proteome</keyword>
<evidence type="ECO:0000256" key="10">
    <source>
        <dbReference type="ARBA" id="ARBA00031932"/>
    </source>
</evidence>
<keyword evidence="5" id="KW-0217">Developmental protein</keyword>
<evidence type="ECO:0000313" key="14">
    <source>
        <dbReference type="Proteomes" id="UP001374579"/>
    </source>
</evidence>
<dbReference type="GO" id="GO:0005634">
    <property type="term" value="C:nucleus"/>
    <property type="evidence" value="ECO:0007669"/>
    <property type="project" value="UniProtKB-SubCell"/>
</dbReference>
<feature type="region of interest" description="Disordered" evidence="12">
    <location>
        <begin position="708"/>
        <end position="738"/>
    </location>
</feature>
<evidence type="ECO:0000256" key="1">
    <source>
        <dbReference type="ARBA" id="ARBA00003936"/>
    </source>
</evidence>
<comment type="subcellular location">
    <subcellularLocation>
        <location evidence="3">Cytoplasm</location>
    </subcellularLocation>
    <subcellularLocation>
        <location evidence="2">Nucleus</location>
    </subcellularLocation>
</comment>
<evidence type="ECO:0000256" key="11">
    <source>
        <dbReference type="SAM" id="Coils"/>
    </source>
</evidence>
<dbReference type="Pfam" id="PF07111">
    <property type="entry name" value="HCR"/>
    <property type="match status" value="1"/>
</dbReference>
<dbReference type="GO" id="GO:0006611">
    <property type="term" value="P:protein export from nucleus"/>
    <property type="evidence" value="ECO:0007669"/>
    <property type="project" value="TreeGrafter"/>
</dbReference>
<evidence type="ECO:0000256" key="4">
    <source>
        <dbReference type="ARBA" id="ARBA00016468"/>
    </source>
</evidence>
<keyword evidence="8 11" id="KW-0175">Coiled coil</keyword>
<comment type="function">
    <text evidence="1">May be a regulator of keratinocyte proliferation or differentiation.</text>
</comment>
<feature type="coiled-coil region" evidence="11">
    <location>
        <begin position="249"/>
        <end position="304"/>
    </location>
</feature>
<feature type="coiled-coil region" evidence="11">
    <location>
        <begin position="341"/>
        <end position="403"/>
    </location>
</feature>
<dbReference type="GO" id="GO:0005814">
    <property type="term" value="C:centriole"/>
    <property type="evidence" value="ECO:0007669"/>
    <property type="project" value="TreeGrafter"/>
</dbReference>
<dbReference type="PANTHER" id="PTHR46822">
    <property type="entry name" value="COILED-COIL ALPHA-HELICAL ROD PROTEIN 1"/>
    <property type="match status" value="1"/>
</dbReference>
<feature type="compositionally biased region" description="Polar residues" evidence="12">
    <location>
        <begin position="712"/>
        <end position="730"/>
    </location>
</feature>
<gene>
    <name evidence="13" type="ORF">V1264_006456</name>
</gene>
<feature type="compositionally biased region" description="Basic and acidic residues" evidence="12">
    <location>
        <begin position="146"/>
        <end position="168"/>
    </location>
</feature>
<evidence type="ECO:0000256" key="7">
    <source>
        <dbReference type="ARBA" id="ARBA00022782"/>
    </source>
</evidence>
<evidence type="ECO:0000256" key="8">
    <source>
        <dbReference type="ARBA" id="ARBA00023054"/>
    </source>
</evidence>
<keyword evidence="9" id="KW-0539">Nucleus</keyword>
<evidence type="ECO:0000256" key="6">
    <source>
        <dbReference type="ARBA" id="ARBA00022490"/>
    </source>
</evidence>
<evidence type="ECO:0000256" key="3">
    <source>
        <dbReference type="ARBA" id="ARBA00004496"/>
    </source>
</evidence>
<dbReference type="PANTHER" id="PTHR46822:SF1">
    <property type="entry name" value="COILED-COIL ALPHA-HELICAL ROD PROTEIN 1"/>
    <property type="match status" value="1"/>
</dbReference>
<dbReference type="EMBL" id="JBAMIC010000018">
    <property type="protein sequence ID" value="KAK7094986.1"/>
    <property type="molecule type" value="Genomic_DNA"/>
</dbReference>
<name>A0AAN9AXW1_9CAEN</name>
<accession>A0AAN9AXW1</accession>
<comment type="caution">
    <text evidence="13">The sequence shown here is derived from an EMBL/GenBank/DDBJ whole genome shotgun (WGS) entry which is preliminary data.</text>
</comment>
<dbReference type="InterPro" id="IPR009800">
    <property type="entry name" value="HCR"/>
</dbReference>